<dbReference type="EMBL" id="BAAAQM010000017">
    <property type="protein sequence ID" value="GAA1971290.1"/>
    <property type="molecule type" value="Genomic_DNA"/>
</dbReference>
<dbReference type="RefSeq" id="WP_344657926.1">
    <property type="nucleotide sequence ID" value="NZ_BAAAQM010000017.1"/>
</dbReference>
<dbReference type="Gene3D" id="3.30.505.50">
    <property type="entry name" value="Sigma 54 modulation/S30EA ribosomal protein, C-terminal domain"/>
    <property type="match status" value="2"/>
</dbReference>
<feature type="domain" description="Sigma 54 modulation/S30EA ribosomal protein C-terminal" evidence="1">
    <location>
        <begin position="123"/>
        <end position="175"/>
    </location>
</feature>
<gene>
    <name evidence="2" type="ORF">GCM10009838_33200</name>
</gene>
<dbReference type="InterPro" id="IPR038416">
    <property type="entry name" value="Ribosom_S30AE_C_sf"/>
</dbReference>
<dbReference type="Pfam" id="PF16321">
    <property type="entry name" value="Ribosom_S30AE_C"/>
    <property type="match status" value="2"/>
</dbReference>
<dbReference type="PANTHER" id="PTHR33231">
    <property type="entry name" value="30S RIBOSOMAL PROTEIN"/>
    <property type="match status" value="1"/>
</dbReference>
<evidence type="ECO:0000313" key="3">
    <source>
        <dbReference type="Proteomes" id="UP001499854"/>
    </source>
</evidence>
<dbReference type="Proteomes" id="UP001499854">
    <property type="component" value="Unassembled WGS sequence"/>
</dbReference>
<dbReference type="PANTHER" id="PTHR33231:SF1">
    <property type="entry name" value="30S RIBOSOMAL PROTEIN"/>
    <property type="match status" value="1"/>
</dbReference>
<protein>
    <submittedName>
        <fullName evidence="2">HPF/RaiA family ribosome-associated protein</fullName>
    </submittedName>
</protein>
<comment type="caution">
    <text evidence="2">The sequence shown here is derived from an EMBL/GenBank/DDBJ whole genome shotgun (WGS) entry which is preliminary data.</text>
</comment>
<keyword evidence="3" id="KW-1185">Reference proteome</keyword>
<accession>A0ABN2RLN9</accession>
<reference evidence="2 3" key="1">
    <citation type="journal article" date="2019" name="Int. J. Syst. Evol. Microbiol.">
        <title>The Global Catalogue of Microorganisms (GCM) 10K type strain sequencing project: providing services to taxonomists for standard genome sequencing and annotation.</title>
        <authorList>
            <consortium name="The Broad Institute Genomics Platform"/>
            <consortium name="The Broad Institute Genome Sequencing Center for Infectious Disease"/>
            <person name="Wu L."/>
            <person name="Ma J."/>
        </authorList>
    </citation>
    <scope>NUCLEOTIDE SEQUENCE [LARGE SCALE GENOMIC DNA]</scope>
    <source>
        <strain evidence="2 3">JCM 16013</strain>
    </source>
</reference>
<evidence type="ECO:0000313" key="2">
    <source>
        <dbReference type="EMBL" id="GAA1971290.1"/>
    </source>
</evidence>
<name>A0ABN2RLN9_9ACTN</name>
<sequence length="248" mass="26761">MTVGITVRGALSDDEAAWAHDRIAETVARAHGRVSAVSVRLTGGTEAGAAAPGRPAVVQVNLTVDDCPLRVQAAAVTIREAVDLAVARLRELTEAVAHRDRHFGHTSRPFRADRRGPGAHPARRTIVRRKVFALEAQTPDEAADTLESRDYDFHLFVDAESGVDSVIYRGAPEEYILAQVEPGPAIRGATRVPVTVNAVPAPRMPVSHAKKELATLESPFLFFADEDTGRGNVLYRRYDGGYGLIVPA</sequence>
<proteinExistence type="predicted"/>
<dbReference type="InterPro" id="IPR032528">
    <property type="entry name" value="Ribosom_S30AE_C"/>
</dbReference>
<organism evidence="2 3">
    <name type="scientific">Catenulispora subtropica</name>
    <dbReference type="NCBI Taxonomy" id="450798"/>
    <lineage>
        <taxon>Bacteria</taxon>
        <taxon>Bacillati</taxon>
        <taxon>Actinomycetota</taxon>
        <taxon>Actinomycetes</taxon>
        <taxon>Catenulisporales</taxon>
        <taxon>Catenulisporaceae</taxon>
        <taxon>Catenulispora</taxon>
    </lineage>
</organism>
<feature type="domain" description="Sigma 54 modulation/S30EA ribosomal protein C-terminal" evidence="1">
    <location>
        <begin position="197"/>
        <end position="244"/>
    </location>
</feature>
<evidence type="ECO:0000259" key="1">
    <source>
        <dbReference type="Pfam" id="PF16321"/>
    </source>
</evidence>
<dbReference type="InterPro" id="IPR050574">
    <property type="entry name" value="HPF/YfiA_ribosome-assoc"/>
</dbReference>